<dbReference type="EMBL" id="JAYWVC010000009">
    <property type="protein sequence ID" value="MED7821405.1"/>
    <property type="molecule type" value="Genomic_DNA"/>
</dbReference>
<reference evidence="4" key="1">
    <citation type="submission" date="2024-01" db="EMBL/GenBank/DDBJ databases">
        <title>First draft genome sequence data of TA4-1, the type strain of Gram-positive actinobacterium Streptomyces chiangmaiensis.</title>
        <authorList>
            <person name="Yasawong M."/>
            <person name="Nantapong N."/>
        </authorList>
    </citation>
    <scope>NUCLEOTIDE SEQUENCE</scope>
    <source>
        <strain evidence="4">TA4-1</strain>
    </source>
</reference>
<dbReference type="PANTHER" id="PTHR12818:SF0">
    <property type="entry name" value="TRNA (ADENINE(37)-N6)-METHYLTRANSFERASE"/>
    <property type="match status" value="1"/>
</dbReference>
<dbReference type="GO" id="GO:0032259">
    <property type="term" value="P:methylation"/>
    <property type="evidence" value="ECO:0007669"/>
    <property type="project" value="UniProtKB-KW"/>
</dbReference>
<keyword evidence="5" id="KW-1185">Reference proteome</keyword>
<keyword evidence="4" id="KW-0489">Methyltransferase</keyword>
<name>A0ABU7FBE7_9ACTN</name>
<dbReference type="Proteomes" id="UP001333996">
    <property type="component" value="Unassembled WGS sequence"/>
</dbReference>
<comment type="caution">
    <text evidence="4">The sequence shown here is derived from an EMBL/GenBank/DDBJ whole genome shotgun (WGS) entry which is preliminary data.</text>
</comment>
<dbReference type="InterPro" id="IPR036413">
    <property type="entry name" value="YaeB-like_sf"/>
</dbReference>
<dbReference type="PANTHER" id="PTHR12818">
    <property type="entry name" value="TRNA (ADENINE(37)-N6)-METHYLTRANSFERASE"/>
    <property type="match status" value="1"/>
</dbReference>
<dbReference type="InterPro" id="IPR040372">
    <property type="entry name" value="YaeB-like"/>
</dbReference>
<dbReference type="GO" id="GO:0008168">
    <property type="term" value="F:methyltransferase activity"/>
    <property type="evidence" value="ECO:0007669"/>
    <property type="project" value="UniProtKB-KW"/>
</dbReference>
<dbReference type="Gene3D" id="2.40.30.70">
    <property type="entry name" value="YaeB-like"/>
    <property type="match status" value="1"/>
</dbReference>
<evidence type="ECO:0000313" key="4">
    <source>
        <dbReference type="EMBL" id="MED7821405.1"/>
    </source>
</evidence>
<keyword evidence="1" id="KW-0949">S-adenosyl-L-methionine</keyword>
<comment type="similarity">
    <text evidence="2">Belongs to the tRNA methyltransferase O family.</text>
</comment>
<evidence type="ECO:0000256" key="1">
    <source>
        <dbReference type="ARBA" id="ARBA00022691"/>
    </source>
</evidence>
<dbReference type="Pfam" id="PF01980">
    <property type="entry name" value="TrmO_N"/>
    <property type="match status" value="1"/>
</dbReference>
<dbReference type="InterPro" id="IPR023370">
    <property type="entry name" value="TrmO-like_N"/>
</dbReference>
<organism evidence="4 5">
    <name type="scientific">Streptomyces chiangmaiensis</name>
    <dbReference type="NCBI Taxonomy" id="766497"/>
    <lineage>
        <taxon>Bacteria</taxon>
        <taxon>Bacillati</taxon>
        <taxon>Actinomycetota</taxon>
        <taxon>Actinomycetes</taxon>
        <taxon>Kitasatosporales</taxon>
        <taxon>Streptomycetaceae</taxon>
        <taxon>Streptomyces</taxon>
    </lineage>
</organism>
<accession>A0ABU7FBE7</accession>
<evidence type="ECO:0000256" key="2">
    <source>
        <dbReference type="ARBA" id="ARBA00033753"/>
    </source>
</evidence>
<sequence>MPEAGKIAEVVSHPIGWVSGGRHEVFDDAWGEVAAIIRLDDNRFGPEALAGLDAFSHLEVVYHFDRVPVSRIETGARHPRGNTEWPLVGIFAQRGKNRPNRLGVSRCRLVRVVGLEVHVQGLDAVHGTPVLDIKPYMSEFAPEGVTSQPAWSTEIMRDYY</sequence>
<dbReference type="SUPFAM" id="SSF118196">
    <property type="entry name" value="YaeB-like"/>
    <property type="match status" value="1"/>
</dbReference>
<gene>
    <name evidence="4" type="ORF">VXC91_05250</name>
</gene>
<feature type="domain" description="TsaA-like" evidence="3">
    <location>
        <begin position="12"/>
        <end position="145"/>
    </location>
</feature>
<dbReference type="RefSeq" id="WP_329505443.1">
    <property type="nucleotide sequence ID" value="NZ_BAAAYZ010000027.1"/>
</dbReference>
<dbReference type="InterPro" id="IPR036414">
    <property type="entry name" value="YaeB_N_sf"/>
</dbReference>
<dbReference type="PROSITE" id="PS51668">
    <property type="entry name" value="TSAA_2"/>
    <property type="match status" value="1"/>
</dbReference>
<evidence type="ECO:0000313" key="5">
    <source>
        <dbReference type="Proteomes" id="UP001333996"/>
    </source>
</evidence>
<dbReference type="CDD" id="cd09281">
    <property type="entry name" value="UPF0066"/>
    <property type="match status" value="1"/>
</dbReference>
<protein>
    <submittedName>
        <fullName evidence="4">SAM-dependent methyltransferase</fullName>
    </submittedName>
</protein>
<evidence type="ECO:0000259" key="3">
    <source>
        <dbReference type="PROSITE" id="PS51668"/>
    </source>
</evidence>
<keyword evidence="4" id="KW-0808">Transferase</keyword>
<proteinExistence type="inferred from homology"/>